<dbReference type="Pfam" id="PF00024">
    <property type="entry name" value="PAN_1"/>
    <property type="match status" value="1"/>
</dbReference>
<evidence type="ECO:0000313" key="4">
    <source>
        <dbReference type="Proteomes" id="UP000887540"/>
    </source>
</evidence>
<dbReference type="InterPro" id="IPR050546">
    <property type="entry name" value="Glycosyl_Hydrlase_16"/>
</dbReference>
<dbReference type="Gene3D" id="2.60.120.200">
    <property type="match status" value="1"/>
</dbReference>
<reference evidence="5" key="1">
    <citation type="submission" date="2022-11" db="UniProtKB">
        <authorList>
            <consortium name="WormBaseParasite"/>
        </authorList>
    </citation>
    <scope>IDENTIFICATION</scope>
</reference>
<organism evidence="4 5">
    <name type="scientific">Acrobeloides nanus</name>
    <dbReference type="NCBI Taxonomy" id="290746"/>
    <lineage>
        <taxon>Eukaryota</taxon>
        <taxon>Metazoa</taxon>
        <taxon>Ecdysozoa</taxon>
        <taxon>Nematoda</taxon>
        <taxon>Chromadorea</taxon>
        <taxon>Rhabditida</taxon>
        <taxon>Tylenchina</taxon>
        <taxon>Cephalobomorpha</taxon>
        <taxon>Cephaloboidea</taxon>
        <taxon>Cephalobidae</taxon>
        <taxon>Acrobeloides</taxon>
    </lineage>
</organism>
<feature type="domain" description="Apple" evidence="2">
    <location>
        <begin position="21"/>
        <end position="100"/>
    </location>
</feature>
<dbReference type="InterPro" id="IPR000757">
    <property type="entry name" value="Beta-glucanase-like"/>
</dbReference>
<evidence type="ECO:0000313" key="5">
    <source>
        <dbReference type="WBParaSite" id="ACRNAN_scaffold9995.g25205.t1"/>
    </source>
</evidence>
<dbReference type="Gene3D" id="3.50.4.10">
    <property type="entry name" value="Hepatocyte Growth Factor"/>
    <property type="match status" value="1"/>
</dbReference>
<dbReference type="CDD" id="cd02181">
    <property type="entry name" value="GH16_fungal_Lam16A_glucanase"/>
    <property type="match status" value="1"/>
</dbReference>
<dbReference type="PANTHER" id="PTHR10963:SF24">
    <property type="entry name" value="GLYCOSIDASE C21B10.07-RELATED"/>
    <property type="match status" value="1"/>
</dbReference>
<keyword evidence="4" id="KW-1185">Reference proteome</keyword>
<dbReference type="InterPro" id="IPR003609">
    <property type="entry name" value="Pan_app"/>
</dbReference>
<dbReference type="GO" id="GO:0009251">
    <property type="term" value="P:glucan catabolic process"/>
    <property type="evidence" value="ECO:0007669"/>
    <property type="project" value="TreeGrafter"/>
</dbReference>
<feature type="signal peptide" evidence="1">
    <location>
        <begin position="1"/>
        <end position="18"/>
    </location>
</feature>
<feature type="chain" id="PRO_5037203163" evidence="1">
    <location>
        <begin position="19"/>
        <end position="398"/>
    </location>
</feature>
<dbReference type="SUPFAM" id="SSF49899">
    <property type="entry name" value="Concanavalin A-like lectins/glucanases"/>
    <property type="match status" value="1"/>
</dbReference>
<evidence type="ECO:0000256" key="1">
    <source>
        <dbReference type="SAM" id="SignalP"/>
    </source>
</evidence>
<dbReference type="InterPro" id="IPR013320">
    <property type="entry name" value="ConA-like_dom_sf"/>
</dbReference>
<evidence type="ECO:0000259" key="2">
    <source>
        <dbReference type="PROSITE" id="PS50948"/>
    </source>
</evidence>
<evidence type="ECO:0000259" key="3">
    <source>
        <dbReference type="PROSITE" id="PS51762"/>
    </source>
</evidence>
<sequence length="398" mass="43404">MFLFVTVYALYSCSGILAQSCSPIVQYTNLTINGNTISNVAGNFSDCCQYCQQKSNCVAYSWYNGTCILKSSAQPLYKAVGYLTAVLSPNSNNTYSLQTSYNGSTFFNNFTFISYTDPSGGDVNYTTQAQAQSLGLVQVLAGGQVYIGVDNTTIVPLNATRGRAAVRIQSKPIYNSGLFIFNLAHMPEGLGTWPAFWSYANPWPYNGEIDILEAIYTMPNNQISLHTSQNCTMPSNPGYINGAWGTKTTDCFTNYTAGISGCSIEAPNGTFGSAFNQAGGGVFAMEWDRFNFIRIWNFVQPNIPSDIASGSPNPNPSTWGLPNAYFPFGQNCSATHFNNQTLVINTDLCGSWVGSKFPGGASNCSTFVRSNPQYYSNAYYLINSLNVYCKPNDPYCVL</sequence>
<accession>A0A914EQF3</accession>
<dbReference type="Pfam" id="PF26113">
    <property type="entry name" value="GH16_XgeA"/>
    <property type="match status" value="1"/>
</dbReference>
<proteinExistence type="predicted"/>
<dbReference type="PANTHER" id="PTHR10963">
    <property type="entry name" value="GLYCOSYL HYDROLASE-RELATED"/>
    <property type="match status" value="1"/>
</dbReference>
<feature type="domain" description="GH16" evidence="3">
    <location>
        <begin position="88"/>
        <end position="330"/>
    </location>
</feature>
<dbReference type="WBParaSite" id="ACRNAN_scaffold9995.g25205.t1">
    <property type="protein sequence ID" value="ACRNAN_scaffold9995.g25205.t1"/>
    <property type="gene ID" value="ACRNAN_scaffold9995.g25205"/>
</dbReference>
<protein>
    <submittedName>
        <fullName evidence="5">GH16 domain-containing protein</fullName>
    </submittedName>
</protein>
<name>A0A914EQF3_9BILA</name>
<keyword evidence="1" id="KW-0732">Signal</keyword>
<dbReference type="PROSITE" id="PS51762">
    <property type="entry name" value="GH16_2"/>
    <property type="match status" value="1"/>
</dbReference>
<dbReference type="AlphaFoldDB" id="A0A914EQF3"/>
<dbReference type="Proteomes" id="UP000887540">
    <property type="component" value="Unplaced"/>
</dbReference>
<dbReference type="GO" id="GO:0004553">
    <property type="term" value="F:hydrolase activity, hydrolyzing O-glycosyl compounds"/>
    <property type="evidence" value="ECO:0007669"/>
    <property type="project" value="InterPro"/>
</dbReference>
<dbReference type="PROSITE" id="PS50948">
    <property type="entry name" value="PAN"/>
    <property type="match status" value="1"/>
</dbReference>